<keyword evidence="3" id="KW-1185">Reference proteome</keyword>
<dbReference type="InterPro" id="IPR009045">
    <property type="entry name" value="Zn_M74/Hedgehog-like"/>
</dbReference>
<accession>A0ABU6NRG3</accession>
<sequence>MTDVTKTCRDISQLDKVAQEACNLFLNECKEAGVDIFITETYRSQARQDYLYAQGRTRSGQKVTWTRNSRHTNRLAWDIAVNKPKDLYDVAILKQAGTIAKKLGITWGGNWSTPDMPHFEVTKDWVAPVVKDENNPKGVVQEVKVSESIQNAINKLASYDIMAKDYKVTKDYEVPVISMMNNLVKAIESGRLKEK</sequence>
<dbReference type="Proteomes" id="UP001342826">
    <property type="component" value="Unassembled WGS sequence"/>
</dbReference>
<evidence type="ECO:0000259" key="1">
    <source>
        <dbReference type="Pfam" id="PF13539"/>
    </source>
</evidence>
<feature type="domain" description="Peptidase M15C" evidence="1">
    <location>
        <begin position="66"/>
        <end position="121"/>
    </location>
</feature>
<protein>
    <submittedName>
        <fullName evidence="2">M15 family metallopeptidase</fullName>
    </submittedName>
</protein>
<dbReference type="Pfam" id="PF13539">
    <property type="entry name" value="Peptidase_M15_4"/>
    <property type="match status" value="1"/>
</dbReference>
<comment type="caution">
    <text evidence="2">The sequence shown here is derived from an EMBL/GenBank/DDBJ whole genome shotgun (WGS) entry which is preliminary data.</text>
</comment>
<evidence type="ECO:0000313" key="2">
    <source>
        <dbReference type="EMBL" id="MED4399755.1"/>
    </source>
</evidence>
<dbReference type="CDD" id="cd14845">
    <property type="entry name" value="L-Ala-D-Glu_peptidase_like"/>
    <property type="match status" value="1"/>
</dbReference>
<dbReference type="EMBL" id="JARTFS010000001">
    <property type="protein sequence ID" value="MED4399755.1"/>
    <property type="molecule type" value="Genomic_DNA"/>
</dbReference>
<proteinExistence type="predicted"/>
<evidence type="ECO:0000313" key="3">
    <source>
        <dbReference type="Proteomes" id="UP001342826"/>
    </source>
</evidence>
<dbReference type="InterPro" id="IPR039561">
    <property type="entry name" value="Peptidase_M15C"/>
</dbReference>
<dbReference type="SUPFAM" id="SSF55166">
    <property type="entry name" value="Hedgehog/DD-peptidase"/>
    <property type="match status" value="1"/>
</dbReference>
<name>A0ABU6NRG3_9BACI</name>
<dbReference type="Gene3D" id="3.30.1380.10">
    <property type="match status" value="1"/>
</dbReference>
<dbReference type="RefSeq" id="WP_328014476.1">
    <property type="nucleotide sequence ID" value="NZ_JARTFS010000001.1"/>
</dbReference>
<gene>
    <name evidence="2" type="ORF">P9271_00075</name>
</gene>
<reference evidence="2 3" key="1">
    <citation type="submission" date="2023-03" db="EMBL/GenBank/DDBJ databases">
        <title>Bacillus Genome Sequencing.</title>
        <authorList>
            <person name="Dunlap C."/>
        </authorList>
    </citation>
    <scope>NUCLEOTIDE SEQUENCE [LARGE SCALE GENOMIC DNA]</scope>
    <source>
        <strain evidence="2 3">NRS-1717</strain>
    </source>
</reference>
<organism evidence="2 3">
    <name type="scientific">Metabacillus fastidiosus</name>
    <dbReference type="NCBI Taxonomy" id="1458"/>
    <lineage>
        <taxon>Bacteria</taxon>
        <taxon>Bacillati</taxon>
        <taxon>Bacillota</taxon>
        <taxon>Bacilli</taxon>
        <taxon>Bacillales</taxon>
        <taxon>Bacillaceae</taxon>
        <taxon>Metabacillus</taxon>
    </lineage>
</organism>